<feature type="region of interest" description="Disordered" evidence="1">
    <location>
        <begin position="1"/>
        <end position="23"/>
    </location>
</feature>
<evidence type="ECO:0000313" key="4">
    <source>
        <dbReference type="EMBL" id="MBF5052170.1"/>
    </source>
</evidence>
<evidence type="ECO:0000259" key="2">
    <source>
        <dbReference type="Pfam" id="PF13622"/>
    </source>
</evidence>
<evidence type="ECO:0000313" key="5">
    <source>
        <dbReference type="Proteomes" id="UP000644441"/>
    </source>
</evidence>
<evidence type="ECO:0000259" key="3">
    <source>
        <dbReference type="Pfam" id="PF20789"/>
    </source>
</evidence>
<evidence type="ECO:0008006" key="6">
    <source>
        <dbReference type="Google" id="ProtNLM"/>
    </source>
</evidence>
<name>A0ABS0ADK0_9GAMM</name>
<organism evidence="4 5">
    <name type="scientific">Alloalcanivorax venustensis ISO4</name>
    <dbReference type="NCBI Taxonomy" id="1177184"/>
    <lineage>
        <taxon>Bacteria</taxon>
        <taxon>Pseudomonadati</taxon>
        <taxon>Pseudomonadota</taxon>
        <taxon>Gammaproteobacteria</taxon>
        <taxon>Oceanospirillales</taxon>
        <taxon>Alcanivoracaceae</taxon>
        <taxon>Alloalcanivorax</taxon>
    </lineage>
</organism>
<accession>A0ABS0ADK0</accession>
<feature type="domain" description="Acyl-CoA thioesterase-like N-terminal HotDog" evidence="2">
    <location>
        <begin position="17"/>
        <end position="98"/>
    </location>
</feature>
<comment type="caution">
    <text evidence="4">The sequence shown here is derived from an EMBL/GenBank/DDBJ whole genome shotgun (WGS) entry which is preliminary data.</text>
</comment>
<dbReference type="InterPro" id="IPR049450">
    <property type="entry name" value="ACOT8-like_C"/>
</dbReference>
<proteinExistence type="predicted"/>
<reference evidence="4 5" key="1">
    <citation type="submission" date="2012-09" db="EMBL/GenBank/DDBJ databases">
        <title>Genome Sequence of alkane-degrading Bacterium Alcanivorax venustensis ISO4.</title>
        <authorList>
            <person name="Lai Q."/>
            <person name="Shao Z."/>
        </authorList>
    </citation>
    <scope>NUCLEOTIDE SEQUENCE [LARGE SCALE GENOMIC DNA]</scope>
    <source>
        <strain evidence="4 5">ISO4</strain>
    </source>
</reference>
<dbReference type="SUPFAM" id="SSF54637">
    <property type="entry name" value="Thioesterase/thiol ester dehydrase-isomerase"/>
    <property type="match status" value="2"/>
</dbReference>
<dbReference type="Gene3D" id="2.40.160.210">
    <property type="entry name" value="Acyl-CoA thioesterase, double hotdog domain"/>
    <property type="match status" value="1"/>
</dbReference>
<keyword evidence="5" id="KW-1185">Reference proteome</keyword>
<feature type="domain" description="Acyl-CoA thioesterase-like C-terminal" evidence="3">
    <location>
        <begin position="157"/>
        <end position="259"/>
    </location>
</feature>
<evidence type="ECO:0000256" key="1">
    <source>
        <dbReference type="SAM" id="MobiDB-lite"/>
    </source>
</evidence>
<dbReference type="InterPro" id="IPR049449">
    <property type="entry name" value="TesB_ACOT8-like_N"/>
</dbReference>
<gene>
    <name evidence="4" type="ORF">ISO4_00772</name>
</gene>
<dbReference type="Pfam" id="PF20789">
    <property type="entry name" value="4HBT_3C"/>
    <property type="match status" value="1"/>
</dbReference>
<dbReference type="EMBL" id="ARXR01000004">
    <property type="protein sequence ID" value="MBF5052170.1"/>
    <property type="molecule type" value="Genomic_DNA"/>
</dbReference>
<dbReference type="InterPro" id="IPR029069">
    <property type="entry name" value="HotDog_dom_sf"/>
</dbReference>
<sequence>MFVRQGETYVPTASAGGPWSPSHLHGGSPTGLLALLMEQATADTGLRLSRLTVDLLRPVPAAPLTAELAVVRAGRRLRVLQASLLADGVEVCRASGLFLEQAGAEVPDFGRFETGGLEPRGDRPVMTLAEVGGDGKGGGWTPRGLHTTARICVLDGVGGQGQGRVWMSLPVPVVAGEPCSPLVRAATLSDFGNGIAQLRLAPDVGSINSDLSLYLHRDPRGDWLGLDARARMQDNGTGLVDTTLYDEDGPVGRVLQATLAMPLYAGG</sequence>
<dbReference type="Pfam" id="PF13622">
    <property type="entry name" value="4HBT_3"/>
    <property type="match status" value="1"/>
</dbReference>
<dbReference type="InterPro" id="IPR042171">
    <property type="entry name" value="Acyl-CoA_hotdog"/>
</dbReference>
<dbReference type="Proteomes" id="UP000644441">
    <property type="component" value="Unassembled WGS sequence"/>
</dbReference>
<protein>
    <recommendedName>
        <fullName evidence="6">Thioesterase family protein</fullName>
    </recommendedName>
</protein>